<feature type="domain" description="SnoaL-like" evidence="1">
    <location>
        <begin position="5"/>
        <end position="130"/>
    </location>
</feature>
<dbReference type="Pfam" id="PF13474">
    <property type="entry name" value="SnoaL_3"/>
    <property type="match status" value="1"/>
</dbReference>
<proteinExistence type="predicted"/>
<dbReference type="RefSeq" id="WP_204891467.1">
    <property type="nucleotide sequence ID" value="NZ_JBHUFW010000002.1"/>
</dbReference>
<evidence type="ECO:0000259" key="1">
    <source>
        <dbReference type="Pfam" id="PF13474"/>
    </source>
</evidence>
<gene>
    <name evidence="2" type="ORF">ACFSDB_01195</name>
</gene>
<dbReference type="Gene3D" id="3.10.450.50">
    <property type="match status" value="1"/>
</dbReference>
<comment type="caution">
    <text evidence="2">The sequence shown here is derived from an EMBL/GenBank/DDBJ whole genome shotgun (WGS) entry which is preliminary data.</text>
</comment>
<dbReference type="InterPro" id="IPR032710">
    <property type="entry name" value="NTF2-like_dom_sf"/>
</dbReference>
<dbReference type="SUPFAM" id="SSF54427">
    <property type="entry name" value="NTF2-like"/>
    <property type="match status" value="1"/>
</dbReference>
<reference evidence="3" key="1">
    <citation type="journal article" date="2019" name="Int. J. Syst. Evol. Microbiol.">
        <title>The Global Catalogue of Microorganisms (GCM) 10K type strain sequencing project: providing services to taxonomists for standard genome sequencing and annotation.</title>
        <authorList>
            <consortium name="The Broad Institute Genomics Platform"/>
            <consortium name="The Broad Institute Genome Sequencing Center for Infectious Disease"/>
            <person name="Wu L."/>
            <person name="Ma J."/>
        </authorList>
    </citation>
    <scope>NUCLEOTIDE SEQUENCE [LARGE SCALE GENOMIC DNA]</scope>
    <source>
        <strain evidence="3">CGMCC 1.15475</strain>
    </source>
</reference>
<evidence type="ECO:0000313" key="2">
    <source>
        <dbReference type="EMBL" id="MFD1861517.1"/>
    </source>
</evidence>
<dbReference type="EMBL" id="JBHUFW010000002">
    <property type="protein sequence ID" value="MFD1861517.1"/>
    <property type="molecule type" value="Genomic_DNA"/>
</dbReference>
<protein>
    <submittedName>
        <fullName evidence="2">YybH family protein</fullName>
    </submittedName>
</protein>
<dbReference type="InterPro" id="IPR037401">
    <property type="entry name" value="SnoaL-like"/>
</dbReference>
<dbReference type="Proteomes" id="UP001597273">
    <property type="component" value="Unassembled WGS sequence"/>
</dbReference>
<evidence type="ECO:0000313" key="3">
    <source>
        <dbReference type="Proteomes" id="UP001597273"/>
    </source>
</evidence>
<dbReference type="InterPro" id="IPR011944">
    <property type="entry name" value="Steroid_delta5-4_isomerase"/>
</dbReference>
<keyword evidence="3" id="KW-1185">Reference proteome</keyword>
<organism evidence="2 3">
    <name type="scientific">Planococcus chinensis</name>
    <dbReference type="NCBI Taxonomy" id="272917"/>
    <lineage>
        <taxon>Bacteria</taxon>
        <taxon>Bacillati</taxon>
        <taxon>Bacillota</taxon>
        <taxon>Bacilli</taxon>
        <taxon>Bacillales</taxon>
        <taxon>Caryophanaceae</taxon>
        <taxon>Planococcus</taxon>
    </lineage>
</organism>
<dbReference type="NCBIfam" id="TIGR02246">
    <property type="entry name" value="SgcJ/EcaC family oxidoreductase"/>
    <property type="match status" value="1"/>
</dbReference>
<sequence length="140" mass="15912">MFSEVQDVFKNYEEAVSEKDVEKFLAGYAPNVHLFDCWGKWEHNGIGEWKTAVTEWFDGVEEEGVGLRAELMEEVVMENEGLAHVHGAIKFAGIDEEGKEFRSVTNRFTFLLEKVDGSWRITHEHSSLPISTEDGKAIFG</sequence>
<accession>A0ABW4QD83</accession>
<name>A0ABW4QD83_9BACL</name>